<dbReference type="PANTHER" id="PTHR35394:SF5">
    <property type="entry name" value="DUF3176 DOMAIN-CONTAINING PROTEIN"/>
    <property type="match status" value="1"/>
</dbReference>
<dbReference type="Proteomes" id="UP000800235">
    <property type="component" value="Unassembled WGS sequence"/>
</dbReference>
<sequence length="582" mass="63510">MEQTQSFTPNKACYSELNQLDTGLSSCEASAATTFIVSKNQATPMEDEREDTQDTQPLQIPPTEASRQWCTTFSIFSVPRWWLLELIASILSIASLISIVALLRHHNGRGLGDVNLPKRLTLNGILAVISTLNRACLMVPVSAAMSQEAWLWFSAHDQNRHSSSRLGDLDLSDAASRGSRGSFIFLLSARGHRLLACLGALITILSLTFGTFTQQLLAIESLPVVDPLSKLAPGNIPRSETWMNYSGSNGWGLKPTLNMKGAILNGLYTDNISPIAAVCPTGNCTWPKTSSLAVCGQCVRSSYRTECASEVSRIETHGSMCNYTMPSGSSMVIIQTDSTRNVPLSYFGFKVTTGKGGYFNQSLNKRLYLATFDLFGAPNYVNHAVFWPQEKWSNASTVSSECALWMCVQIYNITMQSGQQVQTVVSSFDDLVNMSAIPSVFQPLPADVNGADTTNFAVGYSSWFALSAYLAAQMNGTALLISQPLPSTDTIEVIWNATTNLDGWIQNVATSITNIIRTDTPLSRAVFNGTAYQLAYVVRWEWLALPAALVLLSVLFWSAIIVKTARSPIEAWKGGAPYSFAI</sequence>
<gene>
    <name evidence="3" type="ORF">EJ08DRAFT_682680</name>
</gene>
<keyword evidence="2" id="KW-1133">Transmembrane helix</keyword>
<evidence type="ECO:0000313" key="4">
    <source>
        <dbReference type="Proteomes" id="UP000800235"/>
    </source>
</evidence>
<comment type="caution">
    <text evidence="3">The sequence shown here is derived from an EMBL/GenBank/DDBJ whole genome shotgun (WGS) entry which is preliminary data.</text>
</comment>
<keyword evidence="2" id="KW-0472">Membrane</keyword>
<dbReference type="PANTHER" id="PTHR35394">
    <property type="entry name" value="DUF3176 DOMAIN-CONTAINING PROTEIN"/>
    <property type="match status" value="1"/>
</dbReference>
<name>A0A9P4NHY7_9PEZI</name>
<feature type="region of interest" description="Disordered" evidence="1">
    <location>
        <begin position="40"/>
        <end position="60"/>
    </location>
</feature>
<reference evidence="3" key="1">
    <citation type="journal article" date="2020" name="Stud. Mycol.">
        <title>101 Dothideomycetes genomes: a test case for predicting lifestyles and emergence of pathogens.</title>
        <authorList>
            <person name="Haridas S."/>
            <person name="Albert R."/>
            <person name="Binder M."/>
            <person name="Bloem J."/>
            <person name="Labutti K."/>
            <person name="Salamov A."/>
            <person name="Andreopoulos B."/>
            <person name="Baker S."/>
            <person name="Barry K."/>
            <person name="Bills G."/>
            <person name="Bluhm B."/>
            <person name="Cannon C."/>
            <person name="Castanera R."/>
            <person name="Culley D."/>
            <person name="Daum C."/>
            <person name="Ezra D."/>
            <person name="Gonzalez J."/>
            <person name="Henrissat B."/>
            <person name="Kuo A."/>
            <person name="Liang C."/>
            <person name="Lipzen A."/>
            <person name="Lutzoni F."/>
            <person name="Magnuson J."/>
            <person name="Mondo S."/>
            <person name="Nolan M."/>
            <person name="Ohm R."/>
            <person name="Pangilinan J."/>
            <person name="Park H.-J."/>
            <person name="Ramirez L."/>
            <person name="Alfaro M."/>
            <person name="Sun H."/>
            <person name="Tritt A."/>
            <person name="Yoshinaga Y."/>
            <person name="Zwiers L.-H."/>
            <person name="Turgeon B."/>
            <person name="Goodwin S."/>
            <person name="Spatafora J."/>
            <person name="Crous P."/>
            <person name="Grigoriev I."/>
        </authorList>
    </citation>
    <scope>NUCLEOTIDE SEQUENCE</scope>
    <source>
        <strain evidence="3">CBS 130266</strain>
    </source>
</reference>
<evidence type="ECO:0000256" key="2">
    <source>
        <dbReference type="SAM" id="Phobius"/>
    </source>
</evidence>
<protein>
    <submittedName>
        <fullName evidence="3">Uncharacterized protein</fullName>
    </submittedName>
</protein>
<dbReference type="EMBL" id="MU007091">
    <property type="protein sequence ID" value="KAF2422356.1"/>
    <property type="molecule type" value="Genomic_DNA"/>
</dbReference>
<organism evidence="3 4">
    <name type="scientific">Tothia fuscella</name>
    <dbReference type="NCBI Taxonomy" id="1048955"/>
    <lineage>
        <taxon>Eukaryota</taxon>
        <taxon>Fungi</taxon>
        <taxon>Dikarya</taxon>
        <taxon>Ascomycota</taxon>
        <taxon>Pezizomycotina</taxon>
        <taxon>Dothideomycetes</taxon>
        <taxon>Pleosporomycetidae</taxon>
        <taxon>Venturiales</taxon>
        <taxon>Cylindrosympodiaceae</taxon>
        <taxon>Tothia</taxon>
    </lineage>
</organism>
<evidence type="ECO:0000313" key="3">
    <source>
        <dbReference type="EMBL" id="KAF2422356.1"/>
    </source>
</evidence>
<dbReference type="Pfam" id="PF11374">
    <property type="entry name" value="DUF3176"/>
    <property type="match status" value="1"/>
</dbReference>
<keyword evidence="2" id="KW-0812">Transmembrane</keyword>
<dbReference type="InterPro" id="IPR021514">
    <property type="entry name" value="DUF3176"/>
</dbReference>
<dbReference type="OrthoDB" id="5242705at2759"/>
<proteinExistence type="predicted"/>
<feature type="transmembrane region" description="Helical" evidence="2">
    <location>
        <begin position="542"/>
        <end position="562"/>
    </location>
</feature>
<evidence type="ECO:0000256" key="1">
    <source>
        <dbReference type="SAM" id="MobiDB-lite"/>
    </source>
</evidence>
<keyword evidence="4" id="KW-1185">Reference proteome</keyword>
<feature type="transmembrane region" description="Helical" evidence="2">
    <location>
        <begin position="194"/>
        <end position="212"/>
    </location>
</feature>
<dbReference type="AlphaFoldDB" id="A0A9P4NHY7"/>
<feature type="transmembrane region" description="Helical" evidence="2">
    <location>
        <begin position="81"/>
        <end position="103"/>
    </location>
</feature>
<accession>A0A9P4NHY7</accession>